<keyword evidence="2" id="KW-1003">Cell membrane</keyword>
<feature type="transmembrane region" description="Helical" evidence="7">
    <location>
        <begin position="173"/>
        <end position="194"/>
    </location>
</feature>
<keyword evidence="7" id="KW-0813">Transport</keyword>
<proteinExistence type="inferred from homology"/>
<evidence type="ECO:0000256" key="7">
    <source>
        <dbReference type="RuleBase" id="RU369079"/>
    </source>
</evidence>
<accession>A0A520RW88</accession>
<dbReference type="Proteomes" id="UP000316199">
    <property type="component" value="Unassembled WGS sequence"/>
</dbReference>
<feature type="transmembrane region" description="Helical" evidence="7">
    <location>
        <begin position="226"/>
        <end position="253"/>
    </location>
</feature>
<comment type="caution">
    <text evidence="9">The sequence shown here is derived from an EMBL/GenBank/DDBJ whole genome shotgun (WGS) entry which is preliminary data.</text>
</comment>
<evidence type="ECO:0000256" key="3">
    <source>
        <dbReference type="ARBA" id="ARBA00022519"/>
    </source>
</evidence>
<evidence type="ECO:0000313" key="9">
    <source>
        <dbReference type="EMBL" id="RZO74496.1"/>
    </source>
</evidence>
<comment type="similarity">
    <text evidence="7">Belongs to the TRAP transporter large permease family.</text>
</comment>
<name>A0A520RW88_9GAMM</name>
<evidence type="ECO:0000256" key="5">
    <source>
        <dbReference type="ARBA" id="ARBA00022989"/>
    </source>
</evidence>
<feature type="transmembrane region" description="Helical" evidence="7">
    <location>
        <begin position="315"/>
        <end position="346"/>
    </location>
</feature>
<keyword evidence="5 7" id="KW-1133">Transmembrane helix</keyword>
<evidence type="ECO:0000259" key="8">
    <source>
        <dbReference type="Pfam" id="PF06808"/>
    </source>
</evidence>
<keyword evidence="3 7" id="KW-0997">Cell inner membrane</keyword>
<keyword evidence="4 7" id="KW-0812">Transmembrane</keyword>
<feature type="transmembrane region" description="Helical" evidence="7">
    <location>
        <begin position="134"/>
        <end position="158"/>
    </location>
</feature>
<dbReference type="EMBL" id="SHAG01000077">
    <property type="protein sequence ID" value="RZO74496.1"/>
    <property type="molecule type" value="Genomic_DNA"/>
</dbReference>
<evidence type="ECO:0000256" key="1">
    <source>
        <dbReference type="ARBA" id="ARBA00004429"/>
    </source>
</evidence>
<feature type="transmembrane region" description="Helical" evidence="7">
    <location>
        <begin position="80"/>
        <end position="103"/>
    </location>
</feature>
<keyword evidence="6 7" id="KW-0472">Membrane</keyword>
<comment type="caution">
    <text evidence="7">Lacks conserved residue(s) required for the propagation of feature annotation.</text>
</comment>
<comment type="subcellular location">
    <subcellularLocation>
        <location evidence="1 7">Cell inner membrane</location>
        <topology evidence="1 7">Multi-pass membrane protein</topology>
    </subcellularLocation>
</comment>
<feature type="non-terminal residue" evidence="9">
    <location>
        <position position="361"/>
    </location>
</feature>
<dbReference type="AlphaFoldDB" id="A0A520RW88"/>
<comment type="subunit">
    <text evidence="7">The complex comprises the extracytoplasmic solute receptor protein and the two transmembrane proteins.</text>
</comment>
<dbReference type="InterPro" id="IPR004681">
    <property type="entry name" value="TRAP_DctM"/>
</dbReference>
<gene>
    <name evidence="9" type="ORF">EVA68_08900</name>
</gene>
<sequence>MISSICVLILAVAGAPLFVVILAAAMIGFYFTEIPLTVITIEVYRLVDTPLLLALPLFTFAGYVLAESKLSTRLVRLTQVLLGWMPGGLAVVAFVTCAFFTAFTGASGVTIVAVGALLFPALVKAGYPEKFSLGLVTTSGSLGLLLAPSLPLIIYGVIVQQMDLPKPFTMQDLFLAGLLPAFLMIFMLTIYSVWSNSRLHIVRPGRSRKEVWAALKDMKWELPLPLLVLGGIYSGFFAVSEAAAVAALYVLVVETIILREVTFRKLFSITIDAMVMVGGILLILGVSLAFTNYLIDAQIPQNLFTLIQSFITNKYMFLILLNLLLLLLGAILDIFSALVIMVPLIVPLALGFGIDPVHLGI</sequence>
<feature type="transmembrane region" description="Helical" evidence="7">
    <location>
        <begin position="109"/>
        <end position="127"/>
    </location>
</feature>
<dbReference type="GO" id="GO:0022857">
    <property type="term" value="F:transmembrane transporter activity"/>
    <property type="evidence" value="ECO:0007669"/>
    <property type="project" value="UniProtKB-UniRule"/>
</dbReference>
<evidence type="ECO:0000256" key="4">
    <source>
        <dbReference type="ARBA" id="ARBA00022692"/>
    </source>
</evidence>
<dbReference type="PANTHER" id="PTHR33362">
    <property type="entry name" value="SIALIC ACID TRAP TRANSPORTER PERMEASE PROTEIN SIAT-RELATED"/>
    <property type="match status" value="1"/>
</dbReference>
<organism evidence="9 10">
    <name type="scientific">OM182 bacterium</name>
    <dbReference type="NCBI Taxonomy" id="2510334"/>
    <lineage>
        <taxon>Bacteria</taxon>
        <taxon>Pseudomonadati</taxon>
        <taxon>Pseudomonadota</taxon>
        <taxon>Gammaproteobacteria</taxon>
        <taxon>OMG group</taxon>
        <taxon>OM182 clade</taxon>
    </lineage>
</organism>
<protein>
    <recommendedName>
        <fullName evidence="7">TRAP transporter large permease protein</fullName>
    </recommendedName>
</protein>
<reference evidence="9 10" key="1">
    <citation type="submission" date="2019-02" db="EMBL/GenBank/DDBJ databases">
        <title>Prokaryotic population dynamics and viral predation in marine succession experiment using metagenomics: the confinement effect.</title>
        <authorList>
            <person name="Haro-Moreno J.M."/>
            <person name="Rodriguez-Valera F."/>
            <person name="Lopez-Perez M."/>
        </authorList>
    </citation>
    <scope>NUCLEOTIDE SEQUENCE [LARGE SCALE GENOMIC DNA]</scope>
    <source>
        <strain evidence="9">MED-G157</strain>
    </source>
</reference>
<feature type="transmembrane region" description="Helical" evidence="7">
    <location>
        <begin position="273"/>
        <end position="295"/>
    </location>
</feature>
<dbReference type="NCBIfam" id="TIGR00786">
    <property type="entry name" value="dctM"/>
    <property type="match status" value="1"/>
</dbReference>
<feature type="transmembrane region" description="Helical" evidence="7">
    <location>
        <begin position="51"/>
        <end position="68"/>
    </location>
</feature>
<feature type="transmembrane region" description="Helical" evidence="7">
    <location>
        <begin position="7"/>
        <end position="31"/>
    </location>
</feature>
<evidence type="ECO:0000256" key="2">
    <source>
        <dbReference type="ARBA" id="ARBA00022475"/>
    </source>
</evidence>
<dbReference type="GO" id="GO:0005886">
    <property type="term" value="C:plasma membrane"/>
    <property type="evidence" value="ECO:0007669"/>
    <property type="project" value="UniProtKB-SubCell"/>
</dbReference>
<dbReference type="Pfam" id="PF06808">
    <property type="entry name" value="DctM"/>
    <property type="match status" value="1"/>
</dbReference>
<dbReference type="InterPro" id="IPR010656">
    <property type="entry name" value="DctM"/>
</dbReference>
<feature type="domain" description="TRAP C4-dicarboxylate transport system permease DctM subunit" evidence="8">
    <location>
        <begin position="6"/>
        <end position="361"/>
    </location>
</feature>
<comment type="function">
    <text evidence="7">Part of the tripartite ATP-independent periplasmic (TRAP) transport system.</text>
</comment>
<evidence type="ECO:0000313" key="10">
    <source>
        <dbReference type="Proteomes" id="UP000316199"/>
    </source>
</evidence>
<evidence type="ECO:0000256" key="6">
    <source>
        <dbReference type="ARBA" id="ARBA00023136"/>
    </source>
</evidence>